<name>A0A233RDQ3_9GAMM</name>
<dbReference type="GO" id="GO:0004252">
    <property type="term" value="F:serine-type endopeptidase activity"/>
    <property type="evidence" value="ECO:0007669"/>
    <property type="project" value="InterPro"/>
</dbReference>
<keyword evidence="3" id="KW-1003">Cell membrane</keyword>
<feature type="domain" description="Peptidase S54 rhomboid" evidence="10">
    <location>
        <begin position="138"/>
        <end position="272"/>
    </location>
</feature>
<reference evidence="12 13" key="1">
    <citation type="submission" date="2017-08" db="EMBL/GenBank/DDBJ databases">
        <title>A Genome Sequence of Oceanimonas doudoroffii ATCC 27123T.</title>
        <authorList>
            <person name="Brennan M.A."/>
            <person name="Maclea K.S."/>
            <person name="Mcclelland W.D."/>
            <person name="Trachtenberg A.M."/>
        </authorList>
    </citation>
    <scope>NUCLEOTIDE SEQUENCE [LARGE SCALE GENOMIC DNA]</scope>
    <source>
        <strain evidence="12 13">ATCC 27123</strain>
    </source>
</reference>
<dbReference type="InterPro" id="IPR022764">
    <property type="entry name" value="Peptidase_S54_rhomboid_dom"/>
</dbReference>
<dbReference type="InterPro" id="IPR050925">
    <property type="entry name" value="Rhomboid_protease_S54"/>
</dbReference>
<evidence type="ECO:0000256" key="3">
    <source>
        <dbReference type="ARBA" id="ARBA00022475"/>
    </source>
</evidence>
<keyword evidence="7 9" id="KW-1133">Transmembrane helix</keyword>
<keyword evidence="6" id="KW-0378">Hydrolase</keyword>
<dbReference type="RefSeq" id="WP_094200881.1">
    <property type="nucleotide sequence ID" value="NZ_NBIM01000003.1"/>
</dbReference>
<feature type="transmembrane region" description="Helical" evidence="9">
    <location>
        <begin position="252"/>
        <end position="271"/>
    </location>
</feature>
<sequence length="282" mass="31770">MKALLVLDDPRRAQAFVDYLSELGLHCELTQDDDGNVHIWLVDESRYEQAHREVKRFLAEPFHPRYQEASWKRGDSHARFADGPRQAGWISDLLRQTGPVNLLVLLACLLVYGLSWLGLPMFGVLSFPPRAEWLLGVEFWRAFTPALMHFSLMHLVFNLFWWWYLGGMVERRLGSGKLLVLLLVAAVLPNLLQFWASGPRFGGLSGVVYALLAYVWFSGRLNPARGIGLPDGMAVFMVVWLVLGFADLLGTPVANMAHLGGALIGLLQAWLDNRRTTGKERS</sequence>
<dbReference type="InterPro" id="IPR038236">
    <property type="entry name" value="GlpG_N_sf"/>
</dbReference>
<keyword evidence="8 9" id="KW-0472">Membrane</keyword>
<comment type="similarity">
    <text evidence="2">Belongs to the peptidase S54 family.</text>
</comment>
<dbReference type="NCBIfam" id="TIGR04239">
    <property type="entry name" value="rhombo_GlpG"/>
    <property type="match status" value="1"/>
</dbReference>
<feature type="transmembrane region" description="Helical" evidence="9">
    <location>
        <begin position="229"/>
        <end position="246"/>
    </location>
</feature>
<dbReference type="GO" id="GO:0006508">
    <property type="term" value="P:proteolysis"/>
    <property type="evidence" value="ECO:0007669"/>
    <property type="project" value="UniProtKB-KW"/>
</dbReference>
<evidence type="ECO:0000259" key="11">
    <source>
        <dbReference type="Pfam" id="PF12122"/>
    </source>
</evidence>
<protein>
    <submittedName>
        <fullName evidence="12">Rhomboid family intramembrane serine protease GlpG</fullName>
    </submittedName>
</protein>
<dbReference type="OrthoDB" id="9778341at2"/>
<evidence type="ECO:0000256" key="5">
    <source>
        <dbReference type="ARBA" id="ARBA00022692"/>
    </source>
</evidence>
<feature type="transmembrane region" description="Helical" evidence="9">
    <location>
        <begin position="102"/>
        <end position="127"/>
    </location>
</feature>
<feature type="transmembrane region" description="Helical" evidence="9">
    <location>
        <begin position="147"/>
        <end position="166"/>
    </location>
</feature>
<evidence type="ECO:0000256" key="4">
    <source>
        <dbReference type="ARBA" id="ARBA00022519"/>
    </source>
</evidence>
<proteinExistence type="inferred from homology"/>
<dbReference type="SUPFAM" id="SSF144091">
    <property type="entry name" value="Rhomboid-like"/>
    <property type="match status" value="1"/>
</dbReference>
<organism evidence="12 13">
    <name type="scientific">Oceanimonas doudoroffii</name>
    <dbReference type="NCBI Taxonomy" id="84158"/>
    <lineage>
        <taxon>Bacteria</taxon>
        <taxon>Pseudomonadati</taxon>
        <taxon>Pseudomonadota</taxon>
        <taxon>Gammaproteobacteria</taxon>
        <taxon>Aeromonadales</taxon>
        <taxon>Aeromonadaceae</taxon>
        <taxon>Oceanimonas</taxon>
    </lineage>
</organism>
<dbReference type="Pfam" id="PF12122">
    <property type="entry name" value="Rhomboid_N"/>
    <property type="match status" value="1"/>
</dbReference>
<gene>
    <name evidence="12" type="primary">glpG</name>
    <name evidence="12" type="ORF">B6S08_11075</name>
</gene>
<keyword evidence="13" id="KW-1185">Reference proteome</keyword>
<dbReference type="Proteomes" id="UP000242757">
    <property type="component" value="Unassembled WGS sequence"/>
</dbReference>
<dbReference type="InterPro" id="IPR022732">
    <property type="entry name" value="Peptidase_S54_GlpG_N"/>
</dbReference>
<dbReference type="PANTHER" id="PTHR43731">
    <property type="entry name" value="RHOMBOID PROTEASE"/>
    <property type="match status" value="1"/>
</dbReference>
<dbReference type="PANTHER" id="PTHR43731:SF14">
    <property type="entry name" value="PRESENILIN-ASSOCIATED RHOMBOID-LIKE PROTEIN, MITOCHONDRIAL"/>
    <property type="match status" value="1"/>
</dbReference>
<evidence type="ECO:0000256" key="1">
    <source>
        <dbReference type="ARBA" id="ARBA00004141"/>
    </source>
</evidence>
<comment type="subcellular location">
    <subcellularLocation>
        <location evidence="1">Membrane</location>
        <topology evidence="1">Multi-pass membrane protein</topology>
    </subcellularLocation>
</comment>
<evidence type="ECO:0000259" key="10">
    <source>
        <dbReference type="Pfam" id="PF01694"/>
    </source>
</evidence>
<dbReference type="InterPro" id="IPR035952">
    <property type="entry name" value="Rhomboid-like_sf"/>
</dbReference>
<dbReference type="InterPro" id="IPR023662">
    <property type="entry name" value="Rhomboid_protease_GlpG"/>
</dbReference>
<dbReference type="Pfam" id="PF01694">
    <property type="entry name" value="Rhomboid"/>
    <property type="match status" value="1"/>
</dbReference>
<evidence type="ECO:0000256" key="7">
    <source>
        <dbReference type="ARBA" id="ARBA00022989"/>
    </source>
</evidence>
<evidence type="ECO:0000313" key="12">
    <source>
        <dbReference type="EMBL" id="OXY81512.1"/>
    </source>
</evidence>
<evidence type="ECO:0000256" key="8">
    <source>
        <dbReference type="ARBA" id="ARBA00023136"/>
    </source>
</evidence>
<evidence type="ECO:0000256" key="6">
    <source>
        <dbReference type="ARBA" id="ARBA00022801"/>
    </source>
</evidence>
<keyword evidence="5 9" id="KW-0812">Transmembrane</keyword>
<feature type="transmembrane region" description="Helical" evidence="9">
    <location>
        <begin position="178"/>
        <end position="195"/>
    </location>
</feature>
<comment type="caution">
    <text evidence="12">The sequence shown here is derived from an EMBL/GenBank/DDBJ whole genome shotgun (WGS) entry which is preliminary data.</text>
</comment>
<evidence type="ECO:0000256" key="9">
    <source>
        <dbReference type="SAM" id="Phobius"/>
    </source>
</evidence>
<feature type="transmembrane region" description="Helical" evidence="9">
    <location>
        <begin position="201"/>
        <end position="217"/>
    </location>
</feature>
<evidence type="ECO:0000256" key="2">
    <source>
        <dbReference type="ARBA" id="ARBA00009045"/>
    </source>
</evidence>
<keyword evidence="4" id="KW-0997">Cell inner membrane</keyword>
<dbReference type="Gene3D" id="3.30.70.2350">
    <property type="match status" value="1"/>
</dbReference>
<evidence type="ECO:0000313" key="13">
    <source>
        <dbReference type="Proteomes" id="UP000242757"/>
    </source>
</evidence>
<dbReference type="Gene3D" id="1.20.1540.10">
    <property type="entry name" value="Rhomboid-like"/>
    <property type="match status" value="1"/>
</dbReference>
<feature type="domain" description="Peptidase S54 GlpG peptidase N-terminal" evidence="11">
    <location>
        <begin position="1"/>
        <end position="80"/>
    </location>
</feature>
<dbReference type="EMBL" id="NBIM01000003">
    <property type="protein sequence ID" value="OXY81512.1"/>
    <property type="molecule type" value="Genomic_DNA"/>
</dbReference>
<accession>A0A233RDQ3</accession>
<keyword evidence="12" id="KW-0645">Protease</keyword>
<dbReference type="GO" id="GO:0016020">
    <property type="term" value="C:membrane"/>
    <property type="evidence" value="ECO:0007669"/>
    <property type="project" value="UniProtKB-SubCell"/>
</dbReference>
<dbReference type="AlphaFoldDB" id="A0A233RDQ3"/>